<accession>A0ACC3YFB5</accession>
<proteinExistence type="predicted"/>
<protein>
    <submittedName>
        <fullName evidence="1">Nad dependent epimerase dehydratase family protein</fullName>
    </submittedName>
</protein>
<name>A0ACC3YFB5_COLTU</name>
<evidence type="ECO:0000313" key="1">
    <source>
        <dbReference type="EMBL" id="KAL0930530.1"/>
    </source>
</evidence>
<keyword evidence="2" id="KW-1185">Reference proteome</keyword>
<organism evidence="1 2">
    <name type="scientific">Colletotrichum truncatum</name>
    <name type="common">Anthracnose fungus</name>
    <name type="synonym">Colletotrichum capsici</name>
    <dbReference type="NCBI Taxonomy" id="5467"/>
    <lineage>
        <taxon>Eukaryota</taxon>
        <taxon>Fungi</taxon>
        <taxon>Dikarya</taxon>
        <taxon>Ascomycota</taxon>
        <taxon>Pezizomycotina</taxon>
        <taxon>Sordariomycetes</taxon>
        <taxon>Hypocreomycetidae</taxon>
        <taxon>Glomerellales</taxon>
        <taxon>Glomerellaceae</taxon>
        <taxon>Colletotrichum</taxon>
        <taxon>Colletotrichum truncatum species complex</taxon>
    </lineage>
</organism>
<comment type="caution">
    <text evidence="1">The sequence shown here is derived from an EMBL/GenBank/DDBJ whole genome shotgun (WGS) entry which is preliminary data.</text>
</comment>
<sequence>MSNSLVFITGATGFIGSQIAVACLKAGYHVRLSVRREDQIQKLQDTFSEFSSQLHFVIISDFTRPDAFVSAVVGVEYVIHVASPMVGKGEDFQKDYIDPAVRGTLSVLDAAKNVSSIKRVLIMSSILALVPIGTLTGAPNGPSAVKEHSEDKIHVDVNMELPEGIPGHGIKYQGSKILAHQATADWVEKNKPAFPVLTFHPSFVTGPSLFQKKPEEIDSINGLVFNIIRTGVVTIPAVLVDVRDVADTFLKALSAPVPKFQEFIVSEPAVLWEDVAEIVQRLYPDSNFQLKPPVGDKFSMVPEAKAAKEILGIEWKPLEEVIRGVVDVQLALGA</sequence>
<gene>
    <name evidence="1" type="ORF">CTRU02_214605</name>
</gene>
<dbReference type="EMBL" id="VUJX02000011">
    <property type="protein sequence ID" value="KAL0930530.1"/>
    <property type="molecule type" value="Genomic_DNA"/>
</dbReference>
<evidence type="ECO:0000313" key="2">
    <source>
        <dbReference type="Proteomes" id="UP000805649"/>
    </source>
</evidence>
<dbReference type="Proteomes" id="UP000805649">
    <property type="component" value="Unassembled WGS sequence"/>
</dbReference>
<reference evidence="1 2" key="1">
    <citation type="journal article" date="2020" name="Phytopathology">
        <title>Genome Sequence Resources of Colletotrichum truncatum, C. plurivorum, C. musicola, and C. sojae: Four Species Pathogenic to Soybean (Glycine max).</title>
        <authorList>
            <person name="Rogerio F."/>
            <person name="Boufleur T.R."/>
            <person name="Ciampi-Guillardi M."/>
            <person name="Sukno S.A."/>
            <person name="Thon M.R."/>
            <person name="Massola Junior N.S."/>
            <person name="Baroncelli R."/>
        </authorList>
    </citation>
    <scope>NUCLEOTIDE SEQUENCE [LARGE SCALE GENOMIC DNA]</scope>
    <source>
        <strain evidence="1 2">CMES1059</strain>
    </source>
</reference>